<sequence>MCCIFTCFGWMIDLIQRFWTFLMSCCICSAVCCLLVISAMAGIALGYNYSLAEYIDLKESNVSIFLKRGIFDDEIADMQLRRANDEQNQGRLNARRSGAGDKGPDEETTIRSGRRLDDSVFDGGDQYKYEGSLMKLTAKPPFERTTPHLITEDSEMGKAISSYTKDTLDSLKAIQSVVDARRAYAETIRGPTYSPVPTYPFNEVERASHVVPTDQQLLAFRRMQGDNNVSPTMNPARLAVPDRSIGEDINWMGPLRQKSYERKFKEFGIEPEHLTFPSPITYNAGPVRPTPTTSTIGAGAIYLTKHNPITLFTTRPTGDNEISSFTKDPKVLSFKEKLMAENNRPVKKHKPSDEDYDYDLKGLPVRKRRSINYDNKYEHKNDEPYDIPLKMTDEDRSSESKLNQHNIFTSPSATYEVDGSYDPNNIRKQKLTKVSERIDGQIRDNITYDLESTSKVSEKQNLNGSMLQNIFNHMVLRLELIQKKLSESPQQGQSHFRSSRNLFKNNNNDTEIREVFKSKSIPNNSSTNFESTVNASRNRTKNVTRDSNPSRGVSLQPVLIQMLLPTVA</sequence>
<organism evidence="3 4">
    <name type="scientific">Arctia plantaginis</name>
    <name type="common">Wood tiger moth</name>
    <name type="synonym">Phalaena plantaginis</name>
    <dbReference type="NCBI Taxonomy" id="874455"/>
    <lineage>
        <taxon>Eukaryota</taxon>
        <taxon>Metazoa</taxon>
        <taxon>Ecdysozoa</taxon>
        <taxon>Arthropoda</taxon>
        <taxon>Hexapoda</taxon>
        <taxon>Insecta</taxon>
        <taxon>Pterygota</taxon>
        <taxon>Neoptera</taxon>
        <taxon>Endopterygota</taxon>
        <taxon>Lepidoptera</taxon>
        <taxon>Glossata</taxon>
        <taxon>Ditrysia</taxon>
        <taxon>Noctuoidea</taxon>
        <taxon>Erebidae</taxon>
        <taxon>Arctiinae</taxon>
        <taxon>Arctia</taxon>
    </lineage>
</organism>
<feature type="region of interest" description="Disordered" evidence="1">
    <location>
        <begin position="486"/>
        <end position="552"/>
    </location>
</feature>
<evidence type="ECO:0000313" key="3">
    <source>
        <dbReference type="EMBL" id="CAB3220666.1"/>
    </source>
</evidence>
<comment type="caution">
    <text evidence="3">The sequence shown here is derived from an EMBL/GenBank/DDBJ whole genome shotgun (WGS) entry which is preliminary data.</text>
</comment>
<gene>
    <name evidence="3" type="ORF">APLA_LOCUS373</name>
</gene>
<keyword evidence="2" id="KW-1133">Transmembrane helix</keyword>
<keyword evidence="2" id="KW-0472">Membrane</keyword>
<feature type="region of interest" description="Disordered" evidence="1">
    <location>
        <begin position="86"/>
        <end position="111"/>
    </location>
</feature>
<accession>A0A8S0YQP2</accession>
<evidence type="ECO:0000313" key="4">
    <source>
        <dbReference type="Proteomes" id="UP000494256"/>
    </source>
</evidence>
<name>A0A8S0YQP2_ARCPL</name>
<protein>
    <submittedName>
        <fullName evidence="3">Uncharacterized protein</fullName>
    </submittedName>
</protein>
<feature type="transmembrane region" description="Helical" evidence="2">
    <location>
        <begin position="21"/>
        <end position="47"/>
    </location>
</feature>
<reference evidence="3 4" key="1">
    <citation type="submission" date="2020-04" db="EMBL/GenBank/DDBJ databases">
        <authorList>
            <person name="Wallbank WR R."/>
            <person name="Pardo Diaz C."/>
            <person name="Kozak K."/>
            <person name="Martin S."/>
            <person name="Jiggins C."/>
            <person name="Moest M."/>
            <person name="Warren A I."/>
            <person name="Byers J.R.P. K."/>
            <person name="Montejo-Kovacevich G."/>
            <person name="Yen C E."/>
        </authorList>
    </citation>
    <scope>NUCLEOTIDE SEQUENCE [LARGE SCALE GENOMIC DNA]</scope>
</reference>
<dbReference type="OrthoDB" id="199930at2759"/>
<feature type="compositionally biased region" description="Polar residues" evidence="1">
    <location>
        <begin position="487"/>
        <end position="509"/>
    </location>
</feature>
<dbReference type="Proteomes" id="UP000494256">
    <property type="component" value="Unassembled WGS sequence"/>
</dbReference>
<dbReference type="EMBL" id="CADEBD010000038">
    <property type="protein sequence ID" value="CAB3220666.1"/>
    <property type="molecule type" value="Genomic_DNA"/>
</dbReference>
<keyword evidence="2" id="KW-0812">Transmembrane</keyword>
<feature type="compositionally biased region" description="Basic and acidic residues" evidence="1">
    <location>
        <begin position="98"/>
        <end position="111"/>
    </location>
</feature>
<proteinExistence type="predicted"/>
<dbReference type="AlphaFoldDB" id="A0A8S0YQP2"/>
<evidence type="ECO:0000256" key="1">
    <source>
        <dbReference type="SAM" id="MobiDB-lite"/>
    </source>
</evidence>
<feature type="compositionally biased region" description="Polar residues" evidence="1">
    <location>
        <begin position="520"/>
        <end position="537"/>
    </location>
</feature>
<evidence type="ECO:0000256" key="2">
    <source>
        <dbReference type="SAM" id="Phobius"/>
    </source>
</evidence>